<name>A0A3B1BI82_9ZZZZ</name>
<dbReference type="EMBL" id="UOFY01000047">
    <property type="protein sequence ID" value="VAX10270.1"/>
    <property type="molecule type" value="Genomic_DNA"/>
</dbReference>
<protein>
    <recommendedName>
        <fullName evidence="1">Glycosyltransferase 2-like domain-containing protein</fullName>
    </recommendedName>
</protein>
<evidence type="ECO:0000313" key="2">
    <source>
        <dbReference type="EMBL" id="VAX10270.1"/>
    </source>
</evidence>
<dbReference type="PANTHER" id="PTHR43179:SF7">
    <property type="entry name" value="RHAMNOSYLTRANSFERASE WBBL"/>
    <property type="match status" value="1"/>
</dbReference>
<dbReference type="AlphaFoldDB" id="A0A3B1BI82"/>
<sequence>MIASKPKYDVSIILINYNSSSYTLACVKSILDKSGEDVNFNIIVVDNCSQTDDYQKIKNLSEIRNITVVRSKLNLGFAGGHMFGLQFTNAKYYFFLNNDCLFLNDCIAELYAFCENHQNAGMCSPQMYSVDRNPVPSFDYFPILSSKILGTGIVKFIQGKDYHYRKKIYQEAIKVDVISGSQMFVRATSLNDLGGLDTNFFLYCEEEDLSLRMYKHGFDTYVVPAAKNIHIGSGSTEKSLVIQKEFYISFLYFYRKHYGMFKTEVLRLILCLRLLKKVFSKMDSFRLLGFVMFSANMTKSLRHSQKIAEL</sequence>
<proteinExistence type="predicted"/>
<reference evidence="2" key="1">
    <citation type="submission" date="2018-06" db="EMBL/GenBank/DDBJ databases">
        <authorList>
            <person name="Zhirakovskaya E."/>
        </authorList>
    </citation>
    <scope>NUCLEOTIDE SEQUENCE</scope>
</reference>
<dbReference type="Gene3D" id="3.90.550.10">
    <property type="entry name" value="Spore Coat Polysaccharide Biosynthesis Protein SpsA, Chain A"/>
    <property type="match status" value="1"/>
</dbReference>
<accession>A0A3B1BI82</accession>
<feature type="domain" description="Glycosyltransferase 2-like" evidence="1">
    <location>
        <begin position="11"/>
        <end position="130"/>
    </location>
</feature>
<dbReference type="Pfam" id="PF00535">
    <property type="entry name" value="Glycos_transf_2"/>
    <property type="match status" value="1"/>
</dbReference>
<dbReference type="PANTHER" id="PTHR43179">
    <property type="entry name" value="RHAMNOSYLTRANSFERASE WBBL"/>
    <property type="match status" value="1"/>
</dbReference>
<evidence type="ECO:0000259" key="1">
    <source>
        <dbReference type="Pfam" id="PF00535"/>
    </source>
</evidence>
<dbReference type="SUPFAM" id="SSF53448">
    <property type="entry name" value="Nucleotide-diphospho-sugar transferases"/>
    <property type="match status" value="1"/>
</dbReference>
<organism evidence="2">
    <name type="scientific">hydrothermal vent metagenome</name>
    <dbReference type="NCBI Taxonomy" id="652676"/>
    <lineage>
        <taxon>unclassified sequences</taxon>
        <taxon>metagenomes</taxon>
        <taxon>ecological metagenomes</taxon>
    </lineage>
</organism>
<gene>
    <name evidence="2" type="ORF">MNBD_GAMMA25-44</name>
</gene>
<dbReference type="InterPro" id="IPR029044">
    <property type="entry name" value="Nucleotide-diphossugar_trans"/>
</dbReference>
<dbReference type="InterPro" id="IPR001173">
    <property type="entry name" value="Glyco_trans_2-like"/>
</dbReference>
<dbReference type="CDD" id="cd04186">
    <property type="entry name" value="GT_2_like_c"/>
    <property type="match status" value="1"/>
</dbReference>